<protein>
    <submittedName>
        <fullName evidence="2">Uncharacterized protein</fullName>
    </submittedName>
</protein>
<dbReference type="AlphaFoldDB" id="A0AAV4QJW3"/>
<sequence>MRHSNFGNRWEEAVKRRGRAYLHRFRLVPTCFGKGNAVNRNEIRDRNASLCVSRDSLKNSQHAPEEIASNPKRTNAS</sequence>
<feature type="region of interest" description="Disordered" evidence="1">
    <location>
        <begin position="54"/>
        <end position="77"/>
    </location>
</feature>
<reference evidence="2 3" key="1">
    <citation type="submission" date="2021-06" db="EMBL/GenBank/DDBJ databases">
        <title>Caerostris extrusa draft genome.</title>
        <authorList>
            <person name="Kono N."/>
            <person name="Arakawa K."/>
        </authorList>
    </citation>
    <scope>NUCLEOTIDE SEQUENCE [LARGE SCALE GENOMIC DNA]</scope>
</reference>
<dbReference type="EMBL" id="BPLR01006274">
    <property type="protein sequence ID" value="GIY08646.1"/>
    <property type="molecule type" value="Genomic_DNA"/>
</dbReference>
<keyword evidence="3" id="KW-1185">Reference proteome</keyword>
<evidence type="ECO:0000256" key="1">
    <source>
        <dbReference type="SAM" id="MobiDB-lite"/>
    </source>
</evidence>
<accession>A0AAV4QJW3</accession>
<dbReference type="Proteomes" id="UP001054945">
    <property type="component" value="Unassembled WGS sequence"/>
</dbReference>
<organism evidence="2 3">
    <name type="scientific">Caerostris extrusa</name>
    <name type="common">Bark spider</name>
    <name type="synonym">Caerostris bankana</name>
    <dbReference type="NCBI Taxonomy" id="172846"/>
    <lineage>
        <taxon>Eukaryota</taxon>
        <taxon>Metazoa</taxon>
        <taxon>Ecdysozoa</taxon>
        <taxon>Arthropoda</taxon>
        <taxon>Chelicerata</taxon>
        <taxon>Arachnida</taxon>
        <taxon>Araneae</taxon>
        <taxon>Araneomorphae</taxon>
        <taxon>Entelegynae</taxon>
        <taxon>Araneoidea</taxon>
        <taxon>Araneidae</taxon>
        <taxon>Caerostris</taxon>
    </lineage>
</organism>
<gene>
    <name evidence="2" type="ORF">CEXT_535901</name>
</gene>
<comment type="caution">
    <text evidence="2">The sequence shown here is derived from an EMBL/GenBank/DDBJ whole genome shotgun (WGS) entry which is preliminary data.</text>
</comment>
<proteinExistence type="predicted"/>
<name>A0AAV4QJW3_CAEEX</name>
<evidence type="ECO:0000313" key="2">
    <source>
        <dbReference type="EMBL" id="GIY08646.1"/>
    </source>
</evidence>
<evidence type="ECO:0000313" key="3">
    <source>
        <dbReference type="Proteomes" id="UP001054945"/>
    </source>
</evidence>